<dbReference type="Proteomes" id="UP001140096">
    <property type="component" value="Unassembled WGS sequence"/>
</dbReference>
<sequence>MFSKHILPRLPSARRLIHTSRPRLTLRSFLDSSSATDHLGAYQYAQSYSQSEPPVLASIREAAVARDPAEAQKMISPLQGAFMRHLVSTQRPKSVLELGSYIGYSTIWLAQGLQAVPGSTLCTCESDRTIAHIAEEN</sequence>
<evidence type="ECO:0000313" key="2">
    <source>
        <dbReference type="Proteomes" id="UP001140096"/>
    </source>
</evidence>
<protein>
    <submittedName>
        <fullName evidence="1">Uncharacterized protein</fullName>
    </submittedName>
</protein>
<name>A0ACC1L879_9FUNG</name>
<proteinExistence type="predicted"/>
<evidence type="ECO:0000313" key="1">
    <source>
        <dbReference type="EMBL" id="KAJ2802543.1"/>
    </source>
</evidence>
<reference evidence="1" key="1">
    <citation type="submission" date="2022-07" db="EMBL/GenBank/DDBJ databases">
        <title>Phylogenomic reconstructions and comparative analyses of Kickxellomycotina fungi.</title>
        <authorList>
            <person name="Reynolds N.K."/>
            <person name="Stajich J.E."/>
            <person name="Barry K."/>
            <person name="Grigoriev I.V."/>
            <person name="Crous P."/>
            <person name="Smith M.E."/>
        </authorList>
    </citation>
    <scope>NUCLEOTIDE SEQUENCE</scope>
    <source>
        <strain evidence="1">CBS 102833</strain>
    </source>
</reference>
<accession>A0ACC1L879</accession>
<keyword evidence="2" id="KW-1185">Reference proteome</keyword>
<organism evidence="1 2">
    <name type="scientific">Coemansia furcata</name>
    <dbReference type="NCBI Taxonomy" id="417177"/>
    <lineage>
        <taxon>Eukaryota</taxon>
        <taxon>Fungi</taxon>
        <taxon>Fungi incertae sedis</taxon>
        <taxon>Zoopagomycota</taxon>
        <taxon>Kickxellomycotina</taxon>
        <taxon>Kickxellomycetes</taxon>
        <taxon>Kickxellales</taxon>
        <taxon>Kickxellaceae</taxon>
        <taxon>Coemansia</taxon>
    </lineage>
</organism>
<dbReference type="EMBL" id="JANBUP010001970">
    <property type="protein sequence ID" value="KAJ2802543.1"/>
    <property type="molecule type" value="Genomic_DNA"/>
</dbReference>
<comment type="caution">
    <text evidence="1">The sequence shown here is derived from an EMBL/GenBank/DDBJ whole genome shotgun (WGS) entry which is preliminary data.</text>
</comment>
<feature type="non-terminal residue" evidence="1">
    <location>
        <position position="137"/>
    </location>
</feature>
<gene>
    <name evidence="1" type="ORF">H4S07_004669</name>
</gene>